<protein>
    <recommendedName>
        <fullName evidence="10">Nucleoporin NSP1-like C-terminal domain-containing protein</fullName>
    </recommendedName>
</protein>
<dbReference type="EnsemblMetazoa" id="ACUA004311-RA">
    <property type="protein sequence ID" value="ACUA004311-PA"/>
    <property type="gene ID" value="ACUA004311"/>
</dbReference>
<comment type="subcellular location">
    <subcellularLocation>
        <location evidence="1">Nucleus</location>
        <location evidence="1">Nuclear pore complex</location>
    </subcellularLocation>
</comment>
<dbReference type="InterPro" id="IPR007758">
    <property type="entry name" value="Nucleoporin_NSP1_C"/>
</dbReference>
<dbReference type="PANTHER" id="PTHR12084:SF0">
    <property type="entry name" value="NUCLEAR PORE GLYCOPROTEIN P62"/>
    <property type="match status" value="1"/>
</dbReference>
<dbReference type="STRING" id="139723.A0A182LXG4"/>
<reference evidence="12" key="1">
    <citation type="submission" date="2013-09" db="EMBL/GenBank/DDBJ databases">
        <title>The Genome Sequence of Anopheles culicifacies species A.</title>
        <authorList>
            <consortium name="The Broad Institute Genomics Platform"/>
            <person name="Neafsey D.E."/>
            <person name="Besansky N."/>
            <person name="Howell P."/>
            <person name="Walton C."/>
            <person name="Young S.K."/>
            <person name="Zeng Q."/>
            <person name="Gargeya S."/>
            <person name="Fitzgerald M."/>
            <person name="Haas B."/>
            <person name="Abouelleil A."/>
            <person name="Allen A.W."/>
            <person name="Alvarado L."/>
            <person name="Arachchi H.M."/>
            <person name="Berlin A.M."/>
            <person name="Chapman S.B."/>
            <person name="Gainer-Dewar J."/>
            <person name="Goldberg J."/>
            <person name="Griggs A."/>
            <person name="Gujja S."/>
            <person name="Hansen M."/>
            <person name="Howarth C."/>
            <person name="Imamovic A."/>
            <person name="Ireland A."/>
            <person name="Larimer J."/>
            <person name="McCowan C."/>
            <person name="Murphy C."/>
            <person name="Pearson M."/>
            <person name="Poon T.W."/>
            <person name="Priest M."/>
            <person name="Roberts A."/>
            <person name="Saif S."/>
            <person name="Shea T."/>
            <person name="Sisk P."/>
            <person name="Sykes S."/>
            <person name="Wortman J."/>
            <person name="Nusbaum C."/>
            <person name="Birren B."/>
        </authorList>
    </citation>
    <scope>NUCLEOTIDE SEQUENCE [LARGE SCALE GENOMIC DNA]</scope>
    <source>
        <strain evidence="12">A-37</strain>
    </source>
</reference>
<feature type="domain" description="Nucleoporin NSP1-like C-terminal" evidence="10">
    <location>
        <begin position="219"/>
        <end position="319"/>
    </location>
</feature>
<evidence type="ECO:0000256" key="5">
    <source>
        <dbReference type="ARBA" id="ARBA00022927"/>
    </source>
</evidence>
<reference evidence="11" key="2">
    <citation type="submission" date="2020-05" db="UniProtKB">
        <authorList>
            <consortium name="EnsemblMetazoa"/>
        </authorList>
    </citation>
    <scope>IDENTIFICATION</scope>
    <source>
        <strain evidence="11">A-37</strain>
    </source>
</reference>
<evidence type="ECO:0000313" key="11">
    <source>
        <dbReference type="EnsemblMetazoa" id="ACUA004311-PA"/>
    </source>
</evidence>
<dbReference type="Gene3D" id="1.20.5.170">
    <property type="match status" value="1"/>
</dbReference>
<keyword evidence="7" id="KW-0906">Nuclear pore complex</keyword>
<dbReference type="GO" id="GO:0051028">
    <property type="term" value="P:mRNA transport"/>
    <property type="evidence" value="ECO:0007669"/>
    <property type="project" value="UniProtKB-KW"/>
</dbReference>
<proteinExistence type="inferred from homology"/>
<dbReference type="PANTHER" id="PTHR12084">
    <property type="entry name" value="NUCLEAR PORE GLYCOPROTEIN P62-RELATED"/>
    <property type="match status" value="1"/>
</dbReference>
<dbReference type="GO" id="GO:0006606">
    <property type="term" value="P:protein import into nucleus"/>
    <property type="evidence" value="ECO:0007669"/>
    <property type="project" value="TreeGrafter"/>
</dbReference>
<dbReference type="FunFam" id="1.20.5.170:FF:000040">
    <property type="entry name" value="Nuclear pore glycoprotein p62"/>
    <property type="match status" value="1"/>
</dbReference>
<evidence type="ECO:0000256" key="4">
    <source>
        <dbReference type="ARBA" id="ARBA00022816"/>
    </source>
</evidence>
<evidence type="ECO:0000256" key="2">
    <source>
        <dbReference type="ARBA" id="ARBA00005911"/>
    </source>
</evidence>
<evidence type="ECO:0000256" key="9">
    <source>
        <dbReference type="SAM" id="Coils"/>
    </source>
</evidence>
<dbReference type="InterPro" id="IPR026010">
    <property type="entry name" value="NSP1/NUP62"/>
</dbReference>
<name>A0A182LXG4_9DIPT</name>
<evidence type="ECO:0000256" key="7">
    <source>
        <dbReference type="ARBA" id="ARBA00023132"/>
    </source>
</evidence>
<keyword evidence="4" id="KW-0509">mRNA transport</keyword>
<dbReference type="GO" id="GO:0005543">
    <property type="term" value="F:phospholipid binding"/>
    <property type="evidence" value="ECO:0007669"/>
    <property type="project" value="TreeGrafter"/>
</dbReference>
<dbReference type="EMBL" id="AXCM01004000">
    <property type="status" value="NOT_ANNOTATED_CDS"/>
    <property type="molecule type" value="Genomic_DNA"/>
</dbReference>
<dbReference type="GO" id="GO:0006405">
    <property type="term" value="P:RNA export from nucleus"/>
    <property type="evidence" value="ECO:0007669"/>
    <property type="project" value="TreeGrafter"/>
</dbReference>
<organism evidence="11 12">
    <name type="scientific">Anopheles culicifacies</name>
    <dbReference type="NCBI Taxonomy" id="139723"/>
    <lineage>
        <taxon>Eukaryota</taxon>
        <taxon>Metazoa</taxon>
        <taxon>Ecdysozoa</taxon>
        <taxon>Arthropoda</taxon>
        <taxon>Hexapoda</taxon>
        <taxon>Insecta</taxon>
        <taxon>Pterygota</taxon>
        <taxon>Neoptera</taxon>
        <taxon>Endopterygota</taxon>
        <taxon>Diptera</taxon>
        <taxon>Nematocera</taxon>
        <taxon>Culicoidea</taxon>
        <taxon>Culicidae</taxon>
        <taxon>Anophelinae</taxon>
        <taxon>Anopheles</taxon>
        <taxon>culicifacies species complex</taxon>
    </lineage>
</organism>
<evidence type="ECO:0000256" key="6">
    <source>
        <dbReference type="ARBA" id="ARBA00023010"/>
    </source>
</evidence>
<keyword evidence="6" id="KW-0811">Translocation</keyword>
<dbReference type="GO" id="GO:0044613">
    <property type="term" value="C:nuclear pore central transport channel"/>
    <property type="evidence" value="ECO:0007669"/>
    <property type="project" value="TreeGrafter"/>
</dbReference>
<dbReference type="Pfam" id="PF05064">
    <property type="entry name" value="Nsp1_C"/>
    <property type="match status" value="1"/>
</dbReference>
<keyword evidence="9" id="KW-0175">Coiled coil</keyword>
<evidence type="ECO:0000256" key="1">
    <source>
        <dbReference type="ARBA" id="ARBA00004567"/>
    </source>
</evidence>
<keyword evidence="8" id="KW-0539">Nucleus</keyword>
<dbReference type="Proteomes" id="UP000075883">
    <property type="component" value="Unassembled WGS sequence"/>
</dbReference>
<dbReference type="VEuPathDB" id="VectorBase:ACUA004311"/>
<dbReference type="GO" id="GO:0017056">
    <property type="term" value="F:structural constituent of nuclear pore"/>
    <property type="evidence" value="ECO:0007669"/>
    <property type="project" value="InterPro"/>
</dbReference>
<dbReference type="AlphaFoldDB" id="A0A182LXG4"/>
<feature type="coiled-coil region" evidence="9">
    <location>
        <begin position="274"/>
        <end position="301"/>
    </location>
</feature>
<comment type="similarity">
    <text evidence="2">Belongs to the nucleoporin NSP1/NUP62 family.</text>
</comment>
<evidence type="ECO:0000313" key="12">
    <source>
        <dbReference type="Proteomes" id="UP000075883"/>
    </source>
</evidence>
<keyword evidence="3" id="KW-0813">Transport</keyword>
<keyword evidence="12" id="KW-1185">Reference proteome</keyword>
<evidence type="ECO:0000256" key="3">
    <source>
        <dbReference type="ARBA" id="ARBA00022448"/>
    </source>
</evidence>
<sequence length="420" mass="43551">MNFSFGTPTTTTASTGGFTLGAPATSTATSGFSFGTAPTFGATGASAPAPTLSLNPSAATTTAPAAGGLGTLSFGASLGSAGTAASASSTATGTQPLSTTAALPAFGSLGGTPQLGTGLSGTTPSLGLGNANQPTGNAATGINTLSAALAAPAPTTTAAAAPLTLGGFGQPKPAEQNTLSLGATTMATTTSTATTNTAATTTGTSAGLAASLTTNTQTTQSATVAGNQQLKFFQLEEFINKWTLELEEQEKLFTNQATQVNAWDNMLLANGEKIVALNEAVMKVKAEQNAMEQELEFITAQHTELEECIVPLEQELSRIGQIDLERGQTYSMAETLDSQLKQMYEDLKEVIEHLNDANKYTDPNDPLVQIGKILNAHMNSLQWIETSTTGITNRLEEINKMHETLRKDNERSFRLTYYDQ</sequence>
<evidence type="ECO:0000256" key="8">
    <source>
        <dbReference type="ARBA" id="ARBA00023242"/>
    </source>
</evidence>
<keyword evidence="5" id="KW-0653">Protein transport</keyword>
<evidence type="ECO:0000259" key="10">
    <source>
        <dbReference type="Pfam" id="PF05064"/>
    </source>
</evidence>
<accession>A0A182LXG4</accession>